<keyword evidence="4 8" id="KW-0566">Pantothenate biosynthesis</keyword>
<feature type="binding site" evidence="8">
    <location>
        <begin position="145"/>
        <end position="148"/>
    </location>
    <ligand>
        <name>ATP</name>
        <dbReference type="ChEBI" id="CHEBI:30616"/>
    </ligand>
</feature>
<evidence type="ECO:0000256" key="8">
    <source>
        <dbReference type="HAMAP-Rule" id="MF_00158"/>
    </source>
</evidence>
<evidence type="ECO:0000256" key="5">
    <source>
        <dbReference type="ARBA" id="ARBA00022741"/>
    </source>
</evidence>
<evidence type="ECO:0000256" key="4">
    <source>
        <dbReference type="ARBA" id="ARBA00022655"/>
    </source>
</evidence>
<dbReference type="GO" id="GO:0015940">
    <property type="term" value="P:pantothenate biosynthetic process"/>
    <property type="evidence" value="ECO:0007669"/>
    <property type="project" value="UniProtKB-UniRule"/>
</dbReference>
<keyword evidence="5 8" id="KW-0547">Nucleotide-binding</keyword>
<dbReference type="PANTHER" id="PTHR21299">
    <property type="entry name" value="CYTIDYLATE KINASE/PANTOATE-BETA-ALANINE LIGASE"/>
    <property type="match status" value="1"/>
</dbReference>
<dbReference type="GO" id="GO:0004592">
    <property type="term" value="F:pantoate-beta-alanine ligase activity"/>
    <property type="evidence" value="ECO:0007669"/>
    <property type="project" value="UniProtKB-UniRule"/>
</dbReference>
<dbReference type="Gene3D" id="3.40.50.620">
    <property type="entry name" value="HUPs"/>
    <property type="match status" value="1"/>
</dbReference>
<organism evidence="9 10">
    <name type="scientific">SAR86 cluster bacterium</name>
    <dbReference type="NCBI Taxonomy" id="2030880"/>
    <lineage>
        <taxon>Bacteria</taxon>
        <taxon>Pseudomonadati</taxon>
        <taxon>Pseudomonadota</taxon>
        <taxon>Gammaproteobacteria</taxon>
        <taxon>SAR86 cluster</taxon>
    </lineage>
</organism>
<reference evidence="9" key="1">
    <citation type="submission" date="2020-05" db="EMBL/GenBank/DDBJ databases">
        <title>Sulfur intermediates as new biogeochemical hubs in an aquatic model microbial ecosystem.</title>
        <authorList>
            <person name="Vigneron A."/>
        </authorList>
    </citation>
    <scope>NUCLEOTIDE SEQUENCE</scope>
    <source>
        <strain evidence="9">Bin.250</strain>
    </source>
</reference>
<evidence type="ECO:0000313" key="10">
    <source>
        <dbReference type="Proteomes" id="UP000754644"/>
    </source>
</evidence>
<dbReference type="GO" id="GO:0005524">
    <property type="term" value="F:ATP binding"/>
    <property type="evidence" value="ECO:0007669"/>
    <property type="project" value="UniProtKB-KW"/>
</dbReference>
<dbReference type="Pfam" id="PF02569">
    <property type="entry name" value="Pantoate_ligase"/>
    <property type="match status" value="1"/>
</dbReference>
<comment type="subunit">
    <text evidence="8">Homodimer.</text>
</comment>
<dbReference type="InterPro" id="IPR014729">
    <property type="entry name" value="Rossmann-like_a/b/a_fold"/>
</dbReference>
<dbReference type="EC" id="6.3.2.1" evidence="8"/>
<dbReference type="PANTHER" id="PTHR21299:SF1">
    <property type="entry name" value="PANTOATE--BETA-ALANINE LIGASE"/>
    <property type="match status" value="1"/>
</dbReference>
<proteinExistence type="inferred from homology"/>
<feature type="binding site" evidence="8">
    <location>
        <position position="59"/>
    </location>
    <ligand>
        <name>beta-alanine</name>
        <dbReference type="ChEBI" id="CHEBI:57966"/>
    </ligand>
</feature>
<comment type="miscellaneous">
    <text evidence="8">The reaction proceeds by a bi uni uni bi ping pong mechanism.</text>
</comment>
<name>A0A973AAX6_9GAMM</name>
<comment type="function">
    <text evidence="8">Catalyzes the condensation of pantoate with beta-alanine in an ATP-dependent reaction via a pantoyl-adenylate intermediate.</text>
</comment>
<dbReference type="NCBIfam" id="TIGR00018">
    <property type="entry name" value="panC"/>
    <property type="match status" value="1"/>
</dbReference>
<dbReference type="SUPFAM" id="SSF52374">
    <property type="entry name" value="Nucleotidylyl transferase"/>
    <property type="match status" value="1"/>
</dbReference>
<feature type="active site" description="Proton donor" evidence="8">
    <location>
        <position position="35"/>
    </location>
</feature>
<dbReference type="Proteomes" id="UP000754644">
    <property type="component" value="Unassembled WGS sequence"/>
</dbReference>
<dbReference type="AlphaFoldDB" id="A0A973AAX6"/>
<evidence type="ECO:0000256" key="7">
    <source>
        <dbReference type="ARBA" id="ARBA00048258"/>
    </source>
</evidence>
<feature type="binding site" evidence="8">
    <location>
        <position position="59"/>
    </location>
    <ligand>
        <name>(R)-pantoate</name>
        <dbReference type="ChEBI" id="CHEBI:15980"/>
    </ligand>
</feature>
<keyword evidence="8" id="KW-0963">Cytoplasm</keyword>
<feature type="binding site" evidence="8">
    <location>
        <position position="151"/>
    </location>
    <ligand>
        <name>(R)-pantoate</name>
        <dbReference type="ChEBI" id="CHEBI:15980"/>
    </ligand>
</feature>
<comment type="caution">
    <text evidence="9">The sequence shown here is derived from an EMBL/GenBank/DDBJ whole genome shotgun (WGS) entry which is preliminary data.</text>
</comment>
<feature type="binding site" evidence="8">
    <location>
        <begin position="182"/>
        <end position="185"/>
    </location>
    <ligand>
        <name>ATP</name>
        <dbReference type="ChEBI" id="CHEBI:30616"/>
    </ligand>
</feature>
<sequence length="260" mass="29182">MKVFDTIDAFQVWRRASGTDRIGFVPTMGALHIGHQSLIERSVTEADQTVLSIYVNPTQFDNPDDLKKYPDRLDQDLLLAKTCGVDAVLLPRYDEIYVDGFRYAVDERHFSKTLCGRHREGHFTGVLTVVMKLLNIVKPHWTYFGEKDYQQFELIQGMAHALFLDGEIVPCPTIREASGLAFSSRNVHLDEAGRQLAPRLYALLGSASSDAEVARQLTELGFAVDYVVTGEARRFAAARLGEGVNQVRLIDNIPLKQVAR</sequence>
<feature type="binding site" evidence="8">
    <location>
        <position position="174"/>
    </location>
    <ligand>
        <name>ATP</name>
        <dbReference type="ChEBI" id="CHEBI:30616"/>
    </ligand>
</feature>
<evidence type="ECO:0000256" key="2">
    <source>
        <dbReference type="ARBA" id="ARBA00009256"/>
    </source>
</evidence>
<evidence type="ECO:0000256" key="6">
    <source>
        <dbReference type="ARBA" id="ARBA00022840"/>
    </source>
</evidence>
<dbReference type="InterPro" id="IPR003721">
    <property type="entry name" value="Pantoate_ligase"/>
</dbReference>
<dbReference type="Gene3D" id="3.30.1300.10">
    <property type="entry name" value="Pantoate-beta-alanine ligase, C-terminal domain"/>
    <property type="match status" value="1"/>
</dbReference>
<evidence type="ECO:0000256" key="3">
    <source>
        <dbReference type="ARBA" id="ARBA00022598"/>
    </source>
</evidence>
<evidence type="ECO:0000313" key="9">
    <source>
        <dbReference type="EMBL" id="NQV66211.1"/>
    </source>
</evidence>
<gene>
    <name evidence="8 9" type="primary">panC</name>
    <name evidence="9" type="ORF">HQ497_12690</name>
</gene>
<dbReference type="HAMAP" id="MF_00158">
    <property type="entry name" value="PanC"/>
    <property type="match status" value="1"/>
</dbReference>
<dbReference type="EMBL" id="JABMOJ010000478">
    <property type="protein sequence ID" value="NQV66211.1"/>
    <property type="molecule type" value="Genomic_DNA"/>
</dbReference>
<feature type="binding site" evidence="8">
    <location>
        <begin position="28"/>
        <end position="35"/>
    </location>
    <ligand>
        <name>ATP</name>
        <dbReference type="ChEBI" id="CHEBI:30616"/>
    </ligand>
</feature>
<protein>
    <recommendedName>
        <fullName evidence="8">Pantothenate synthetase</fullName>
        <shortName evidence="8">PS</shortName>
        <ecNumber evidence="8">6.3.2.1</ecNumber>
    </recommendedName>
    <alternativeName>
        <fullName evidence="8">Pantoate--beta-alanine ligase</fullName>
    </alternativeName>
    <alternativeName>
        <fullName evidence="8">Pantoate-activating enzyme</fullName>
    </alternativeName>
</protein>
<evidence type="ECO:0000256" key="1">
    <source>
        <dbReference type="ARBA" id="ARBA00004990"/>
    </source>
</evidence>
<comment type="subcellular location">
    <subcellularLocation>
        <location evidence="8">Cytoplasm</location>
    </subcellularLocation>
</comment>
<dbReference type="GO" id="GO:0005829">
    <property type="term" value="C:cytosol"/>
    <property type="evidence" value="ECO:0007669"/>
    <property type="project" value="TreeGrafter"/>
</dbReference>
<dbReference type="InterPro" id="IPR042176">
    <property type="entry name" value="Pantoate_ligase_C"/>
</dbReference>
<keyword evidence="3 8" id="KW-0436">Ligase</keyword>
<accession>A0A973AAX6</accession>
<comment type="similarity">
    <text evidence="2 8">Belongs to the pantothenate synthetase family.</text>
</comment>
<comment type="catalytic activity">
    <reaction evidence="7 8">
        <text>(R)-pantoate + beta-alanine + ATP = (R)-pantothenate + AMP + diphosphate + H(+)</text>
        <dbReference type="Rhea" id="RHEA:10912"/>
        <dbReference type="ChEBI" id="CHEBI:15378"/>
        <dbReference type="ChEBI" id="CHEBI:15980"/>
        <dbReference type="ChEBI" id="CHEBI:29032"/>
        <dbReference type="ChEBI" id="CHEBI:30616"/>
        <dbReference type="ChEBI" id="CHEBI:33019"/>
        <dbReference type="ChEBI" id="CHEBI:57966"/>
        <dbReference type="ChEBI" id="CHEBI:456215"/>
        <dbReference type="EC" id="6.3.2.1"/>
    </reaction>
</comment>
<keyword evidence="6 8" id="KW-0067">ATP-binding</keyword>
<comment type="pathway">
    <text evidence="1 8">Cofactor biosynthesis; (R)-pantothenate biosynthesis; (R)-pantothenate from (R)-pantoate and beta-alanine: step 1/1.</text>
</comment>